<dbReference type="EMBL" id="AP015029">
    <property type="protein sequence ID" value="BAW21566.1"/>
    <property type="molecule type" value="Genomic_DNA"/>
</dbReference>
<dbReference type="InterPro" id="IPR036390">
    <property type="entry name" value="WH_DNA-bd_sf"/>
</dbReference>
<dbReference type="Gene3D" id="1.10.10.10">
    <property type="entry name" value="Winged helix-like DNA-binding domain superfamily/Winged helix DNA-binding domain"/>
    <property type="match status" value="1"/>
</dbReference>
<dbReference type="Pfam" id="PF02082">
    <property type="entry name" value="Rrf2"/>
    <property type="match status" value="1"/>
</dbReference>
<dbReference type="PANTHER" id="PTHR33221:SF5">
    <property type="entry name" value="HTH-TYPE TRANSCRIPTIONAL REGULATOR ISCR"/>
    <property type="match status" value="1"/>
</dbReference>
<dbReference type="EMBL" id="BSKJ01000001">
    <property type="protein sequence ID" value="GLO33433.1"/>
    <property type="molecule type" value="Genomic_DNA"/>
</dbReference>
<dbReference type="FunFam" id="1.10.10.10:FF:000026">
    <property type="entry name" value="HTH-type transcriptional regulator IscR"/>
    <property type="match status" value="1"/>
</dbReference>
<dbReference type="NCBIfam" id="TIGR02010">
    <property type="entry name" value="IscR"/>
    <property type="match status" value="1"/>
</dbReference>
<dbReference type="PROSITE" id="PS51197">
    <property type="entry name" value="HTH_RRF2_2"/>
    <property type="match status" value="1"/>
</dbReference>
<dbReference type="GO" id="GO:0003690">
    <property type="term" value="F:double-stranded DNA binding"/>
    <property type="evidence" value="ECO:0007669"/>
    <property type="project" value="InterPro"/>
</dbReference>
<dbReference type="GO" id="GO:0005829">
    <property type="term" value="C:cytosol"/>
    <property type="evidence" value="ECO:0007669"/>
    <property type="project" value="TreeGrafter"/>
</dbReference>
<dbReference type="InterPro" id="IPR000944">
    <property type="entry name" value="Tscrpt_reg_Rrf2"/>
</dbReference>
<gene>
    <name evidence="2" type="ORF">KF715C_ch9930</name>
    <name evidence="3" type="ORF">PPUN14671_02660</name>
</gene>
<organism evidence="2 4">
    <name type="scientific">Pseudomonas putida</name>
    <name type="common">Arthrobacter siderocapsulatus</name>
    <dbReference type="NCBI Taxonomy" id="303"/>
    <lineage>
        <taxon>Bacteria</taxon>
        <taxon>Pseudomonadati</taxon>
        <taxon>Pseudomonadota</taxon>
        <taxon>Gammaproteobacteria</taxon>
        <taxon>Pseudomonadales</taxon>
        <taxon>Pseudomonadaceae</taxon>
        <taxon>Pseudomonas</taxon>
    </lineage>
</organism>
<dbReference type="PROSITE" id="PS01332">
    <property type="entry name" value="HTH_RRF2_1"/>
    <property type="match status" value="1"/>
</dbReference>
<dbReference type="InterPro" id="IPR010242">
    <property type="entry name" value="TF_HTH_IscR"/>
</dbReference>
<dbReference type="NCBIfam" id="TIGR00738">
    <property type="entry name" value="rrf2_super"/>
    <property type="match status" value="1"/>
</dbReference>
<dbReference type="SUPFAM" id="SSF46785">
    <property type="entry name" value="Winged helix' DNA-binding domain"/>
    <property type="match status" value="1"/>
</dbReference>
<evidence type="ECO:0000256" key="1">
    <source>
        <dbReference type="ARBA" id="ARBA00023125"/>
    </source>
</evidence>
<name>A0A1L7N812_PSEPU</name>
<dbReference type="InterPro" id="IPR030489">
    <property type="entry name" value="TR_Rrf2-type_CS"/>
</dbReference>
<dbReference type="Proteomes" id="UP001161257">
    <property type="component" value="Unassembled WGS sequence"/>
</dbReference>
<proteinExistence type="predicted"/>
<dbReference type="GO" id="GO:0003700">
    <property type="term" value="F:DNA-binding transcription factor activity"/>
    <property type="evidence" value="ECO:0007669"/>
    <property type="project" value="InterPro"/>
</dbReference>
<dbReference type="PANTHER" id="PTHR33221">
    <property type="entry name" value="WINGED HELIX-TURN-HELIX TRANSCRIPTIONAL REGULATOR, RRF2 FAMILY"/>
    <property type="match status" value="1"/>
</dbReference>
<evidence type="ECO:0000313" key="3">
    <source>
        <dbReference type="EMBL" id="GLO33433.1"/>
    </source>
</evidence>
<dbReference type="AlphaFoldDB" id="A0A1L7N812"/>
<reference evidence="2 4" key="1">
    <citation type="submission" date="2015-11" db="EMBL/GenBank/DDBJ databases">
        <title>Complete genome sequencing of a biphenyl-degrading bacterium, Pseudomonas putida KF715 (=NBRC110667).</title>
        <authorList>
            <person name="Suenaga H."/>
            <person name="Fujihara N."/>
            <person name="Watanabe T."/>
            <person name="Hirose J."/>
            <person name="Kimura N."/>
            <person name="Yamazoe A."/>
            <person name="Hosoyama A."/>
            <person name="Shimodaira J."/>
            <person name="Furukawa K."/>
        </authorList>
    </citation>
    <scope>NUCLEOTIDE SEQUENCE [LARGE SCALE GENOMIC DNA]</scope>
    <source>
        <strain evidence="2 4">KF715</strain>
    </source>
</reference>
<dbReference type="Proteomes" id="UP000218731">
    <property type="component" value="Chromosome 1"/>
</dbReference>
<evidence type="ECO:0000313" key="4">
    <source>
        <dbReference type="Proteomes" id="UP000218731"/>
    </source>
</evidence>
<protein>
    <submittedName>
        <fullName evidence="2">BadM/Rrf2 family transcriptional regulator</fullName>
    </submittedName>
    <submittedName>
        <fullName evidence="3">Fe-S cluster assembly transcriptional regulator IscR</fullName>
    </submittedName>
</protein>
<evidence type="ECO:0000313" key="2">
    <source>
        <dbReference type="EMBL" id="BAW21566.1"/>
    </source>
</evidence>
<sequence length="182" mass="20059">MLGNRILAHIPKLPWYPIAMRLTTKGRYAVTAMLDLALHAQHGPVSLADISERQGISLSYLEQLFAKLRRSSLVSSVRGPGGGYQLSRGMETIQVAQVIDAVNESVDATRCQGLGDCHAGDTCLTHHLWCDLSQQIHEFLSGISLADLVMRREVQEVAQRQDLRRVAGRTAQLDKIETSAVD</sequence>
<reference evidence="3" key="2">
    <citation type="submission" date="2023-01" db="EMBL/GenBank/DDBJ databases">
        <title>Whole-genome sequence of Pseudomonas putida NBRC 14671.</title>
        <authorList>
            <person name="Morohoshi T."/>
            <person name="Someya N."/>
        </authorList>
    </citation>
    <scope>NUCLEOTIDE SEQUENCE</scope>
    <source>
        <strain evidence="3">NBRC 14671</strain>
    </source>
</reference>
<keyword evidence="1" id="KW-0238">DNA-binding</keyword>
<dbReference type="InterPro" id="IPR036388">
    <property type="entry name" value="WH-like_DNA-bd_sf"/>
</dbReference>
<accession>A0A1L7N812</accession>